<evidence type="ECO:0000256" key="1">
    <source>
        <dbReference type="SAM" id="Coils"/>
    </source>
</evidence>
<feature type="domain" description="DUF4349" evidence="4">
    <location>
        <begin position="223"/>
        <end position="313"/>
    </location>
</feature>
<protein>
    <recommendedName>
        <fullName evidence="4">DUF4349 domain-containing protein</fullName>
    </recommendedName>
</protein>
<feature type="region of interest" description="Disordered" evidence="2">
    <location>
        <begin position="192"/>
        <end position="218"/>
    </location>
</feature>
<feature type="transmembrane region" description="Helical" evidence="3">
    <location>
        <begin position="353"/>
        <end position="380"/>
    </location>
</feature>
<dbReference type="Proteomes" id="UP000095601">
    <property type="component" value="Unassembled WGS sequence"/>
</dbReference>
<reference evidence="5 6" key="1">
    <citation type="submission" date="2016-09" db="EMBL/GenBank/DDBJ databases">
        <authorList>
            <person name="Capua I."/>
            <person name="De Benedictis P."/>
            <person name="Joannis T."/>
            <person name="Lombin L.H."/>
            <person name="Cattoli G."/>
        </authorList>
    </citation>
    <scope>NUCLEOTIDE SEQUENCE [LARGE SCALE GENOMIC DNA]</scope>
    <source>
        <strain evidence="5 6">NRS-1</strain>
    </source>
</reference>
<keyword evidence="1" id="KW-0175">Coiled coil</keyword>
<dbReference type="InterPro" id="IPR025645">
    <property type="entry name" value="DUF4349"/>
</dbReference>
<feature type="coiled-coil region" evidence="1">
    <location>
        <begin position="132"/>
        <end position="169"/>
    </location>
</feature>
<feature type="compositionally biased region" description="Polar residues" evidence="2">
    <location>
        <begin position="414"/>
        <end position="424"/>
    </location>
</feature>
<accession>A0A1E5UDF8</accession>
<evidence type="ECO:0000313" key="5">
    <source>
        <dbReference type="EMBL" id="OEL10951.1"/>
    </source>
</evidence>
<evidence type="ECO:0000313" key="6">
    <source>
        <dbReference type="Proteomes" id="UP000095601"/>
    </source>
</evidence>
<evidence type="ECO:0000256" key="3">
    <source>
        <dbReference type="SAM" id="Phobius"/>
    </source>
</evidence>
<dbReference type="Pfam" id="PF14257">
    <property type="entry name" value="DUF4349"/>
    <property type="match status" value="1"/>
</dbReference>
<dbReference type="KEGG" id="cnr:EB819_04825"/>
<organism evidence="5 6">
    <name type="scientific">Cloacibacterium normanense</name>
    <dbReference type="NCBI Taxonomy" id="237258"/>
    <lineage>
        <taxon>Bacteria</taxon>
        <taxon>Pseudomonadati</taxon>
        <taxon>Bacteroidota</taxon>
        <taxon>Flavobacteriia</taxon>
        <taxon>Flavobacteriales</taxon>
        <taxon>Weeksellaceae</taxon>
    </lineage>
</organism>
<proteinExistence type="predicted"/>
<feature type="compositionally biased region" description="Basic and acidic residues" evidence="2">
    <location>
        <begin position="425"/>
        <end position="441"/>
    </location>
</feature>
<comment type="caution">
    <text evidence="5">The sequence shown here is derived from an EMBL/GenBank/DDBJ whole genome shotgun (WGS) entry which is preliminary data.</text>
</comment>
<name>A0A1E5UDF8_9FLAO</name>
<keyword evidence="3" id="KW-1133">Transmembrane helix</keyword>
<dbReference type="AlphaFoldDB" id="A0A1E5UDF8"/>
<feature type="compositionally biased region" description="Low complexity" evidence="2">
    <location>
        <begin position="196"/>
        <end position="217"/>
    </location>
</feature>
<feature type="region of interest" description="Disordered" evidence="2">
    <location>
        <begin position="407"/>
        <end position="441"/>
    </location>
</feature>
<sequence length="441" mass="49703">MNLQGNLEIFFVKILQIVLQFIDFQNFNTNTIFYLFLGNIFCIKFGINKTIKMKKTIFSLFTATLLLVACNKTDIQQTADSFKTADSLFNQAKESYQTLDSISKIVNDSNSTVGKIILPEINKHKEIIEDAIKKGNVNIDSLNREFKKLDNKSQQAQDIRKAIDSANNAIKSGDNAAVVIAETANKILKQTSKNNSQTQPEQEVQNQNQVQSQPVPQRELYPIAKTTRLQVSVEDLAAAKALLNQELSTYNVDIITENYTENEGIAKHYLTVKVPLSNFNELVNKMSSLGNVESKNTEVQGNDYVGSQMCDVELTLVDNTPETNNAEDLNILNDKQKDETFGDKSSNAFMKGFAVLGGLFLALIPFWPIFLIGGIVWYFVAKRNKKKREEEFQRQLALEREKIKAAEALKPSAETPQNTEPTNAEENKNDDDISKYMPKEK</sequence>
<dbReference type="PATRIC" id="fig|237258.4.peg.120"/>
<dbReference type="EMBL" id="MKGI01000064">
    <property type="protein sequence ID" value="OEL10951.1"/>
    <property type="molecule type" value="Genomic_DNA"/>
</dbReference>
<gene>
    <name evidence="5" type="ORF">BHF72_2540</name>
</gene>
<evidence type="ECO:0000256" key="2">
    <source>
        <dbReference type="SAM" id="MobiDB-lite"/>
    </source>
</evidence>
<keyword evidence="6" id="KW-1185">Reference proteome</keyword>
<keyword evidence="3" id="KW-0472">Membrane</keyword>
<keyword evidence="3" id="KW-0812">Transmembrane</keyword>
<evidence type="ECO:0000259" key="4">
    <source>
        <dbReference type="Pfam" id="PF14257"/>
    </source>
</evidence>